<sequence length="171" mass="20004">MFESKRHIRIDAEEWVEDPEDGQVDVVVTFPDATKWISNFYTPKCIESMRRDYALKGHCLNGAYWCASSPVIIVDRITRGRIEQVIDELIAKGEFRYVFEYFGSVDDRDFQRSDYPEDFFDSTSQIDPSFVTYHANLLMQMLDQSGEDVRESVLQDILDYYQRKNNLGGVK</sequence>
<accession>A0ABU7VRH2</accession>
<gene>
    <name evidence="1" type="ORF">V3851_08195</name>
</gene>
<keyword evidence="2" id="KW-1185">Reference proteome</keyword>
<organism evidence="1 2">
    <name type="scientific">Paenibacillus haidiansis</name>
    <dbReference type="NCBI Taxonomy" id="1574488"/>
    <lineage>
        <taxon>Bacteria</taxon>
        <taxon>Bacillati</taxon>
        <taxon>Bacillota</taxon>
        <taxon>Bacilli</taxon>
        <taxon>Bacillales</taxon>
        <taxon>Paenibacillaceae</taxon>
        <taxon>Paenibacillus</taxon>
    </lineage>
</organism>
<proteinExistence type="predicted"/>
<comment type="caution">
    <text evidence="1">The sequence shown here is derived from an EMBL/GenBank/DDBJ whole genome shotgun (WGS) entry which is preliminary data.</text>
</comment>
<dbReference type="RefSeq" id="WP_331846036.1">
    <property type="nucleotide sequence ID" value="NZ_JAZHPZ010000003.1"/>
</dbReference>
<evidence type="ECO:0000313" key="1">
    <source>
        <dbReference type="EMBL" id="MEF2965806.1"/>
    </source>
</evidence>
<protein>
    <submittedName>
        <fullName evidence="1">Uncharacterized protein</fullName>
    </submittedName>
</protein>
<dbReference type="Proteomes" id="UP001306950">
    <property type="component" value="Unassembled WGS sequence"/>
</dbReference>
<reference evidence="1 2" key="1">
    <citation type="submission" date="2024-02" db="EMBL/GenBank/DDBJ databases">
        <title>A nitrogen-fixing paenibacillus bacterium.</title>
        <authorList>
            <person name="Zhang W.L."/>
            <person name="Chen S.F."/>
        </authorList>
    </citation>
    <scope>NUCLEOTIDE SEQUENCE [LARGE SCALE GENOMIC DNA]</scope>
    <source>
        <strain evidence="1 2">M1</strain>
    </source>
</reference>
<evidence type="ECO:0000313" key="2">
    <source>
        <dbReference type="Proteomes" id="UP001306950"/>
    </source>
</evidence>
<name>A0ABU7VRH2_9BACL</name>
<dbReference type="EMBL" id="JAZHPZ010000003">
    <property type="protein sequence ID" value="MEF2965806.1"/>
    <property type="molecule type" value="Genomic_DNA"/>
</dbReference>